<evidence type="ECO:0000313" key="1">
    <source>
        <dbReference type="EMBL" id="SEQ84309.1"/>
    </source>
</evidence>
<dbReference type="Proteomes" id="UP000198504">
    <property type="component" value="Unassembled WGS sequence"/>
</dbReference>
<evidence type="ECO:0000313" key="2">
    <source>
        <dbReference type="Proteomes" id="UP000198504"/>
    </source>
</evidence>
<dbReference type="GO" id="GO:0004034">
    <property type="term" value="F:aldose 1-epimerase activity"/>
    <property type="evidence" value="ECO:0007669"/>
    <property type="project" value="TreeGrafter"/>
</dbReference>
<organism evidence="1 2">
    <name type="scientific">Microlunatus flavus</name>
    <dbReference type="NCBI Taxonomy" id="1036181"/>
    <lineage>
        <taxon>Bacteria</taxon>
        <taxon>Bacillati</taxon>
        <taxon>Actinomycetota</taxon>
        <taxon>Actinomycetes</taxon>
        <taxon>Propionibacteriales</taxon>
        <taxon>Propionibacteriaceae</taxon>
        <taxon>Microlunatus</taxon>
    </lineage>
</organism>
<dbReference type="GO" id="GO:0006006">
    <property type="term" value="P:glucose metabolic process"/>
    <property type="evidence" value="ECO:0007669"/>
    <property type="project" value="TreeGrafter"/>
</dbReference>
<dbReference type="STRING" id="1036181.SAMN05421756_106154"/>
<dbReference type="InterPro" id="IPR037480">
    <property type="entry name" value="YihR-like"/>
</dbReference>
<reference evidence="2" key="1">
    <citation type="submission" date="2016-10" db="EMBL/GenBank/DDBJ databases">
        <authorList>
            <person name="Varghese N."/>
            <person name="Submissions S."/>
        </authorList>
    </citation>
    <scope>NUCLEOTIDE SEQUENCE [LARGE SCALE GENOMIC DNA]</scope>
    <source>
        <strain evidence="2">CGMCC 4.6856</strain>
    </source>
</reference>
<dbReference type="RefSeq" id="WP_091182239.1">
    <property type="nucleotide sequence ID" value="NZ_FOFA01000006.1"/>
</dbReference>
<dbReference type="InterPro" id="IPR014718">
    <property type="entry name" value="GH-type_carb-bd"/>
</dbReference>
<name>A0A1H9JC49_9ACTN</name>
<dbReference type="SUPFAM" id="SSF74650">
    <property type="entry name" value="Galactose mutarotase-like"/>
    <property type="match status" value="1"/>
</dbReference>
<accession>A0A1H9JC49</accession>
<keyword evidence="2" id="KW-1185">Reference proteome</keyword>
<dbReference type="InterPro" id="IPR008183">
    <property type="entry name" value="Aldose_1/G6P_1-epimerase"/>
</dbReference>
<dbReference type="PANTHER" id="PTHR10091:SF0">
    <property type="entry name" value="GALACTOSE MUTAROTASE"/>
    <property type="match status" value="1"/>
</dbReference>
<proteinExistence type="predicted"/>
<sequence length="300" mass="32599">MTHPTGTQLDITLGDQSATVTGLGAGLRRYAVEGRDVVKGFGADEPVSGGRGQQLVPWPNRIRDGRYPWGGTTQQLWLTEPARHNASHGLARYVPWTVTEHGDSHVVCTLTIYPQPGWPGILHVRLRYALTDDGLHVTVEARNDGDADVPFGYGAHPYLTVGESSVDEVEVTLPAASRLEVDDRLLPVAVSPVEGTGLDLRERSRVGDRVLDTAYTDLAREADGGWTATLSREDRTAELWADSSFGWAQVFTGEKRRDVGLAVEPMTCGPDAFNPGPTHDGMRTLAPGQSLRLRWGIRGS</sequence>
<gene>
    <name evidence="1" type="ORF">SAMN05421756_106154</name>
</gene>
<dbReference type="GO" id="GO:0030246">
    <property type="term" value="F:carbohydrate binding"/>
    <property type="evidence" value="ECO:0007669"/>
    <property type="project" value="InterPro"/>
</dbReference>
<dbReference type="OrthoDB" id="4739604at2"/>
<dbReference type="CDD" id="cd09022">
    <property type="entry name" value="Aldose_epim_Ec_YihR"/>
    <property type="match status" value="1"/>
</dbReference>
<dbReference type="Gene3D" id="2.70.98.10">
    <property type="match status" value="1"/>
</dbReference>
<dbReference type="EMBL" id="FOFA01000006">
    <property type="protein sequence ID" value="SEQ84309.1"/>
    <property type="molecule type" value="Genomic_DNA"/>
</dbReference>
<dbReference type="AlphaFoldDB" id="A0A1H9JC49"/>
<dbReference type="InterPro" id="IPR011013">
    <property type="entry name" value="Gal_mutarotase_sf_dom"/>
</dbReference>
<dbReference type="PANTHER" id="PTHR10091">
    <property type="entry name" value="ALDOSE-1-EPIMERASE"/>
    <property type="match status" value="1"/>
</dbReference>
<protein>
    <submittedName>
        <fullName evidence="1">Aldose 1-epimerase</fullName>
    </submittedName>
</protein>
<dbReference type="GO" id="GO:0033499">
    <property type="term" value="P:galactose catabolic process via UDP-galactose, Leloir pathway"/>
    <property type="evidence" value="ECO:0007669"/>
    <property type="project" value="TreeGrafter"/>
</dbReference>
<dbReference type="Pfam" id="PF01263">
    <property type="entry name" value="Aldose_epim"/>
    <property type="match status" value="1"/>
</dbReference>